<dbReference type="Gene3D" id="1.10.150.280">
    <property type="entry name" value="AF1531-like domain"/>
    <property type="match status" value="1"/>
</dbReference>
<sequence length="699" mass="77197">MSTSVGLKTPKSANCAASSRHPRSDSATRVRVVVRIRPFLASEIVSTEEEPTPCISLIDTEAGSVDEVAVRIKDQETSRNECYELDSFYGQESNLSQIFHTEVFPVIPGIFQGCNATVFAYGATGSGKTFTMQGTDEQPGLMPLAMSTVLSLSESMGCSAEISYFEIYMDRCYDLLEPKAKEISVLDSKDGCILLKGLSQVPVRSMSEFYEIFSCGVQRRKVAHTGLNDVSSRSHGVLMIAVASHDEESDSIISGKLNLIDLAGNEDNRRTCNEGVRLQESATINQSLFALSNVIYALNNNKSYVPYRDSKLTRILQDSLGGTSRSLMIACLNPISYQEAVHTVCLAARSRQIVNFVSSAQKQEIRKEKVDMEAKLRAWLESKGKTKSIRQNGLCSPYQGRANTPKSSLKKPNLNSSSVKEKKIPKHGVSCSKERKPLTSSRLITSTDEESYTSNAVTTRAISHSDKESFPPEEEDHKNLDRTDAGGSCLFTNESCENQGKDIKLSKHNVDQEEDEKVLVSDSKACVPEVAWGKENICTPTQEFVGFPSINERIKALKNSIRSVFSPIDSNIKTPPGESPSDDQFCVVMFKQRSPKTPLILTGDNASLMSATTPLDRFKSCASDLKSSLIQEYLTFLNTASKEDLLRLKGIGQKRADYIMELRENSPCPIKSLSDLEKIGLSTKQVHDMFRKAAREIFS</sequence>
<dbReference type="GO" id="GO:0007018">
    <property type="term" value="P:microtubule-based movement"/>
    <property type="evidence" value="ECO:0007669"/>
    <property type="project" value="InterPro"/>
</dbReference>
<keyword evidence="11" id="KW-1185">Reference proteome</keyword>
<evidence type="ECO:0000256" key="7">
    <source>
        <dbReference type="RuleBase" id="RU000394"/>
    </source>
</evidence>
<proteinExistence type="inferred from homology"/>
<feature type="region of interest" description="Disordered" evidence="8">
    <location>
        <begin position="390"/>
        <end position="484"/>
    </location>
</feature>
<evidence type="ECO:0000256" key="6">
    <source>
        <dbReference type="PROSITE-ProRule" id="PRU00283"/>
    </source>
</evidence>
<dbReference type="PROSITE" id="PS50067">
    <property type="entry name" value="KINESIN_MOTOR_2"/>
    <property type="match status" value="1"/>
</dbReference>
<name>A0AAV7F101_ARIFI</name>
<dbReference type="SUPFAM" id="SSF47781">
    <property type="entry name" value="RuvA domain 2-like"/>
    <property type="match status" value="1"/>
</dbReference>
<evidence type="ECO:0000256" key="4">
    <source>
        <dbReference type="ARBA" id="ARBA00023175"/>
    </source>
</evidence>
<dbReference type="InterPro" id="IPR019821">
    <property type="entry name" value="Kinesin_motor_CS"/>
</dbReference>
<dbReference type="Proteomes" id="UP000825729">
    <property type="component" value="Unassembled WGS sequence"/>
</dbReference>
<protein>
    <recommendedName>
        <fullName evidence="7">Kinesin-like protein</fullName>
    </recommendedName>
</protein>
<organism evidence="10 11">
    <name type="scientific">Aristolochia fimbriata</name>
    <name type="common">White veined hardy Dutchman's pipe vine</name>
    <dbReference type="NCBI Taxonomy" id="158543"/>
    <lineage>
        <taxon>Eukaryota</taxon>
        <taxon>Viridiplantae</taxon>
        <taxon>Streptophyta</taxon>
        <taxon>Embryophyta</taxon>
        <taxon>Tracheophyta</taxon>
        <taxon>Spermatophyta</taxon>
        <taxon>Magnoliopsida</taxon>
        <taxon>Magnoliidae</taxon>
        <taxon>Piperales</taxon>
        <taxon>Aristolochiaceae</taxon>
        <taxon>Aristolochia</taxon>
    </lineage>
</organism>
<evidence type="ECO:0000256" key="8">
    <source>
        <dbReference type="SAM" id="MobiDB-lite"/>
    </source>
</evidence>
<dbReference type="EMBL" id="JAINDJ010000003">
    <property type="protein sequence ID" value="KAG9454718.1"/>
    <property type="molecule type" value="Genomic_DNA"/>
</dbReference>
<evidence type="ECO:0000256" key="2">
    <source>
        <dbReference type="ARBA" id="ARBA00022741"/>
    </source>
</evidence>
<dbReference type="PROSITE" id="PS00411">
    <property type="entry name" value="KINESIN_MOTOR_1"/>
    <property type="match status" value="1"/>
</dbReference>
<comment type="similarity">
    <text evidence="5">Belongs to the TRAFAC class myosin-kinesin ATPase superfamily. Kinesin family. KIN-10 subfamily.</text>
</comment>
<dbReference type="InterPro" id="IPR036961">
    <property type="entry name" value="Kinesin_motor_dom_sf"/>
</dbReference>
<gene>
    <name evidence="10" type="ORF">H6P81_007622</name>
</gene>
<feature type="compositionally biased region" description="Basic and acidic residues" evidence="8">
    <location>
        <begin position="463"/>
        <end position="484"/>
    </location>
</feature>
<keyword evidence="4 6" id="KW-0505">Motor protein</keyword>
<dbReference type="GO" id="GO:0051231">
    <property type="term" value="P:spindle elongation"/>
    <property type="evidence" value="ECO:0007669"/>
    <property type="project" value="TreeGrafter"/>
</dbReference>
<dbReference type="InterPro" id="IPR027417">
    <property type="entry name" value="P-loop_NTPase"/>
</dbReference>
<comment type="caution">
    <text evidence="10">The sequence shown here is derived from an EMBL/GenBank/DDBJ whole genome shotgun (WGS) entry which is preliminary data.</text>
</comment>
<evidence type="ECO:0000313" key="10">
    <source>
        <dbReference type="EMBL" id="KAG9454718.1"/>
    </source>
</evidence>
<evidence type="ECO:0000259" key="9">
    <source>
        <dbReference type="PROSITE" id="PS50067"/>
    </source>
</evidence>
<dbReference type="SMART" id="SM00129">
    <property type="entry name" value="KISc"/>
    <property type="match status" value="1"/>
</dbReference>
<dbReference type="InterPro" id="IPR010994">
    <property type="entry name" value="RuvA_2-like"/>
</dbReference>
<evidence type="ECO:0000256" key="3">
    <source>
        <dbReference type="ARBA" id="ARBA00022840"/>
    </source>
</evidence>
<dbReference type="Gene3D" id="3.40.850.10">
    <property type="entry name" value="Kinesin motor domain"/>
    <property type="match status" value="1"/>
</dbReference>
<dbReference type="InterPro" id="IPR027640">
    <property type="entry name" value="Kinesin-like_fam"/>
</dbReference>
<evidence type="ECO:0000256" key="1">
    <source>
        <dbReference type="ARBA" id="ARBA00022701"/>
    </source>
</evidence>
<dbReference type="GO" id="GO:0005874">
    <property type="term" value="C:microtubule"/>
    <property type="evidence" value="ECO:0007669"/>
    <property type="project" value="UniProtKB-KW"/>
</dbReference>
<dbReference type="GO" id="GO:0005875">
    <property type="term" value="C:microtubule associated complex"/>
    <property type="evidence" value="ECO:0007669"/>
    <property type="project" value="TreeGrafter"/>
</dbReference>
<dbReference type="PANTHER" id="PTHR47969">
    <property type="entry name" value="CHROMOSOME-ASSOCIATED KINESIN KIF4A-RELATED"/>
    <property type="match status" value="1"/>
</dbReference>
<evidence type="ECO:0000256" key="5">
    <source>
        <dbReference type="ARBA" id="ARBA00061615"/>
    </source>
</evidence>
<dbReference type="AlphaFoldDB" id="A0AAV7F101"/>
<feature type="compositionally biased region" description="Polar residues" evidence="8">
    <location>
        <begin position="1"/>
        <end position="17"/>
    </location>
</feature>
<keyword evidence="2 6" id="KW-0547">Nucleotide-binding</keyword>
<accession>A0AAV7F101</accession>
<feature type="region of interest" description="Disordered" evidence="8">
    <location>
        <begin position="1"/>
        <end position="23"/>
    </location>
</feature>
<keyword evidence="3 6" id="KW-0067">ATP-binding</keyword>
<keyword evidence="1 7" id="KW-0493">Microtubule</keyword>
<dbReference type="SUPFAM" id="SSF52540">
    <property type="entry name" value="P-loop containing nucleoside triphosphate hydrolases"/>
    <property type="match status" value="1"/>
</dbReference>
<dbReference type="GO" id="GO:0007052">
    <property type="term" value="P:mitotic spindle organization"/>
    <property type="evidence" value="ECO:0007669"/>
    <property type="project" value="TreeGrafter"/>
</dbReference>
<feature type="compositionally biased region" description="Low complexity" evidence="8">
    <location>
        <begin position="405"/>
        <end position="418"/>
    </location>
</feature>
<dbReference type="FunFam" id="1.10.150.280:FF:000003">
    <property type="entry name" value="Kinesin-like protein KIN-10C"/>
    <property type="match status" value="1"/>
</dbReference>
<feature type="binding site" evidence="6">
    <location>
        <begin position="122"/>
        <end position="129"/>
    </location>
    <ligand>
        <name>ATP</name>
        <dbReference type="ChEBI" id="CHEBI:30616"/>
    </ligand>
</feature>
<dbReference type="Pfam" id="PF00225">
    <property type="entry name" value="Kinesin"/>
    <property type="match status" value="1"/>
</dbReference>
<dbReference type="FunFam" id="3.40.850.10:FF:000087">
    <property type="entry name" value="Kinesin-like protein"/>
    <property type="match status" value="1"/>
</dbReference>
<feature type="domain" description="Kinesin motor" evidence="9">
    <location>
        <begin position="29"/>
        <end position="353"/>
    </location>
</feature>
<dbReference type="InterPro" id="IPR001752">
    <property type="entry name" value="Kinesin_motor_dom"/>
</dbReference>
<evidence type="ECO:0000313" key="11">
    <source>
        <dbReference type="Proteomes" id="UP000825729"/>
    </source>
</evidence>
<feature type="compositionally biased region" description="Polar residues" evidence="8">
    <location>
        <begin position="438"/>
        <end position="462"/>
    </location>
</feature>
<dbReference type="PANTHER" id="PTHR47969:SF9">
    <property type="entry name" value="KINESIN-LIKE PROTEIN"/>
    <property type="match status" value="1"/>
</dbReference>
<reference evidence="10 11" key="1">
    <citation type="submission" date="2021-07" db="EMBL/GenBank/DDBJ databases">
        <title>The Aristolochia fimbriata genome: insights into angiosperm evolution, floral development and chemical biosynthesis.</title>
        <authorList>
            <person name="Jiao Y."/>
        </authorList>
    </citation>
    <scope>NUCLEOTIDE SEQUENCE [LARGE SCALE GENOMIC DNA]</scope>
    <source>
        <strain evidence="10">IBCAS-2021</strain>
        <tissue evidence="10">Leaf</tissue>
    </source>
</reference>
<dbReference type="GO" id="GO:0005524">
    <property type="term" value="F:ATP binding"/>
    <property type="evidence" value="ECO:0007669"/>
    <property type="project" value="UniProtKB-UniRule"/>
</dbReference>
<dbReference type="GO" id="GO:0003777">
    <property type="term" value="F:microtubule motor activity"/>
    <property type="evidence" value="ECO:0007669"/>
    <property type="project" value="InterPro"/>
</dbReference>
<dbReference type="GO" id="GO:0008017">
    <property type="term" value="F:microtubule binding"/>
    <property type="evidence" value="ECO:0007669"/>
    <property type="project" value="InterPro"/>
</dbReference>
<dbReference type="PRINTS" id="PR00380">
    <property type="entry name" value="KINESINHEAVY"/>
</dbReference>